<evidence type="ECO:0000313" key="6">
    <source>
        <dbReference type="Proteomes" id="UP000770015"/>
    </source>
</evidence>
<dbReference type="InterPro" id="IPR020843">
    <property type="entry name" value="ER"/>
</dbReference>
<dbReference type="InterPro" id="IPR013149">
    <property type="entry name" value="ADH-like_C"/>
</dbReference>
<dbReference type="InterPro" id="IPR041694">
    <property type="entry name" value="ADH_N_2"/>
</dbReference>
<dbReference type="GO" id="GO:0016628">
    <property type="term" value="F:oxidoreductase activity, acting on the CH-CH group of donors, NAD or NADP as acceptor"/>
    <property type="evidence" value="ECO:0007669"/>
    <property type="project" value="InterPro"/>
</dbReference>
<reference evidence="5" key="1">
    <citation type="journal article" date="2021" name="Nat. Commun.">
        <title>Genetic determinants of endophytism in the Arabidopsis root mycobiome.</title>
        <authorList>
            <person name="Mesny F."/>
            <person name="Miyauchi S."/>
            <person name="Thiergart T."/>
            <person name="Pickel B."/>
            <person name="Atanasova L."/>
            <person name="Karlsson M."/>
            <person name="Huettel B."/>
            <person name="Barry K.W."/>
            <person name="Haridas S."/>
            <person name="Chen C."/>
            <person name="Bauer D."/>
            <person name="Andreopoulos W."/>
            <person name="Pangilinan J."/>
            <person name="LaButti K."/>
            <person name="Riley R."/>
            <person name="Lipzen A."/>
            <person name="Clum A."/>
            <person name="Drula E."/>
            <person name="Henrissat B."/>
            <person name="Kohler A."/>
            <person name="Grigoriev I.V."/>
            <person name="Martin F.M."/>
            <person name="Hacquard S."/>
        </authorList>
    </citation>
    <scope>NUCLEOTIDE SEQUENCE</scope>
    <source>
        <strain evidence="5">MPI-SDFR-AT-0117</strain>
    </source>
</reference>
<dbReference type="InterPro" id="IPR036291">
    <property type="entry name" value="NAD(P)-bd_dom_sf"/>
</dbReference>
<dbReference type="InterPro" id="IPR011032">
    <property type="entry name" value="GroES-like_sf"/>
</dbReference>
<dbReference type="Gene3D" id="3.90.180.10">
    <property type="entry name" value="Medium-chain alcohol dehydrogenases, catalytic domain"/>
    <property type="match status" value="1"/>
</dbReference>
<keyword evidence="6" id="KW-1185">Reference proteome</keyword>
<dbReference type="SMART" id="SM00829">
    <property type="entry name" value="PKS_ER"/>
    <property type="match status" value="1"/>
</dbReference>
<dbReference type="CDD" id="cd05288">
    <property type="entry name" value="PGDH"/>
    <property type="match status" value="1"/>
</dbReference>
<dbReference type="OrthoDB" id="809632at2759"/>
<evidence type="ECO:0000313" key="5">
    <source>
        <dbReference type="EMBL" id="KAH6675267.1"/>
    </source>
</evidence>
<dbReference type="Proteomes" id="UP000770015">
    <property type="component" value="Unassembled WGS sequence"/>
</dbReference>
<dbReference type="Pfam" id="PF00107">
    <property type="entry name" value="ADH_zinc_N"/>
    <property type="match status" value="1"/>
</dbReference>
<dbReference type="SUPFAM" id="SSF51735">
    <property type="entry name" value="NAD(P)-binding Rossmann-fold domains"/>
    <property type="match status" value="1"/>
</dbReference>
<dbReference type="Pfam" id="PF16884">
    <property type="entry name" value="ADH_N_2"/>
    <property type="match status" value="1"/>
</dbReference>
<dbReference type="SUPFAM" id="SSF50129">
    <property type="entry name" value="GroES-like"/>
    <property type="match status" value="1"/>
</dbReference>
<evidence type="ECO:0000256" key="2">
    <source>
        <dbReference type="ARBA" id="ARBA00069006"/>
    </source>
</evidence>
<proteinExistence type="predicted"/>
<dbReference type="FunFam" id="3.40.50.720:FF:000121">
    <property type="entry name" value="Prostaglandin reductase 2"/>
    <property type="match status" value="1"/>
</dbReference>
<organism evidence="5 6">
    <name type="scientific">Plectosphaerella plurivora</name>
    <dbReference type="NCBI Taxonomy" id="936078"/>
    <lineage>
        <taxon>Eukaryota</taxon>
        <taxon>Fungi</taxon>
        <taxon>Dikarya</taxon>
        <taxon>Ascomycota</taxon>
        <taxon>Pezizomycotina</taxon>
        <taxon>Sordariomycetes</taxon>
        <taxon>Hypocreomycetidae</taxon>
        <taxon>Glomerellales</taxon>
        <taxon>Plectosphaerellaceae</taxon>
        <taxon>Plectosphaerella</taxon>
    </lineage>
</organism>
<accession>A0A9P8V5Z8</accession>
<protein>
    <recommendedName>
        <fullName evidence="2">Dehydrogenase FUB6</fullName>
    </recommendedName>
    <alternativeName>
        <fullName evidence="3">Fusaric acid biosynthesis protein 6</fullName>
    </alternativeName>
</protein>
<evidence type="ECO:0000256" key="3">
    <source>
        <dbReference type="ARBA" id="ARBA00083301"/>
    </source>
</evidence>
<gene>
    <name evidence="5" type="ORF">F5X68DRAFT_214222</name>
</gene>
<dbReference type="EMBL" id="JAGSXJ010000025">
    <property type="protein sequence ID" value="KAH6675267.1"/>
    <property type="molecule type" value="Genomic_DNA"/>
</dbReference>
<dbReference type="Gene3D" id="3.40.50.720">
    <property type="entry name" value="NAD(P)-binding Rossmann-like Domain"/>
    <property type="match status" value="1"/>
</dbReference>
<name>A0A9P8V5Z8_9PEZI</name>
<dbReference type="InterPro" id="IPR045010">
    <property type="entry name" value="MDR_fam"/>
</dbReference>
<feature type="domain" description="Enoyl reductase (ER)" evidence="4">
    <location>
        <begin position="22"/>
        <end position="345"/>
    </location>
</feature>
<evidence type="ECO:0000256" key="1">
    <source>
        <dbReference type="ARBA" id="ARBA00023002"/>
    </source>
</evidence>
<dbReference type="AlphaFoldDB" id="A0A9P8V5Z8"/>
<comment type="caution">
    <text evidence="5">The sequence shown here is derived from an EMBL/GenBank/DDBJ whole genome shotgun (WGS) entry which is preliminary data.</text>
</comment>
<dbReference type="PANTHER" id="PTHR43205">
    <property type="entry name" value="PROSTAGLANDIN REDUCTASE"/>
    <property type="match status" value="1"/>
</dbReference>
<keyword evidence="1" id="KW-0560">Oxidoreductase</keyword>
<evidence type="ECO:0000259" key="4">
    <source>
        <dbReference type="SMART" id="SM00829"/>
    </source>
</evidence>
<dbReference type="PANTHER" id="PTHR43205:SF7">
    <property type="entry name" value="PROSTAGLANDIN REDUCTASE 1"/>
    <property type="match status" value="1"/>
</dbReference>
<sequence>MAPTQNKSLIYKAVPETFPEAGKHLTVEDRPLDLEAAELNGGVLVKVLYTSFDPYLRGRMRDPAIKSYSPPLTPGEPLQSAIAGKVVRSDTPEFQPGDTVAAFYGNNAEYTIIPGPYIPHVGLRKVDTSNGLPLSYYVGYLGMPGTTAFEGLYEIGVPKKGETIFVSSAAGAVGQLVGQLAKAEGLTVIGSVGSNEKAEYVKSLGFDAVFNYKEEKPLDALRRLAPNGVDIYWDNVGGDTLEAALEVMNNNGRIIACGAISGYNSKAEDRHGIKNTFYIVTKRLRVQGFIVDLSPPKYKAALDKLVPLFVEGKIQGKEDISDGIEKGPEGLVGIFKGLNFGKAILKIAEA</sequence>